<dbReference type="STRING" id="1314781.A0A165ZFX1"/>
<dbReference type="EMBL" id="KV426330">
    <property type="protein sequence ID" value="KZV82339.1"/>
    <property type="molecule type" value="Genomic_DNA"/>
</dbReference>
<dbReference type="Pfam" id="PF01370">
    <property type="entry name" value="Epimerase"/>
    <property type="match status" value="1"/>
</dbReference>
<dbReference type="InterPro" id="IPR036291">
    <property type="entry name" value="NAD(P)-bd_dom_sf"/>
</dbReference>
<dbReference type="OrthoDB" id="2130169at2759"/>
<dbReference type="GO" id="GO:0005737">
    <property type="term" value="C:cytoplasm"/>
    <property type="evidence" value="ECO:0007669"/>
    <property type="project" value="TreeGrafter"/>
</dbReference>
<keyword evidence="4" id="KW-1185">Reference proteome</keyword>
<evidence type="ECO:0000259" key="2">
    <source>
        <dbReference type="Pfam" id="PF13460"/>
    </source>
</evidence>
<dbReference type="InterPro" id="IPR051783">
    <property type="entry name" value="NAD(P)-dependent_oxidoreduct"/>
</dbReference>
<dbReference type="AlphaFoldDB" id="A0A165ZFX1"/>
<dbReference type="Gene3D" id="3.40.50.720">
    <property type="entry name" value="NAD(P)-binding Rossmann-like Domain"/>
    <property type="match status" value="1"/>
</dbReference>
<protein>
    <submittedName>
        <fullName evidence="3">NAD(P)-binding protein</fullName>
    </submittedName>
</protein>
<dbReference type="InterPro" id="IPR001509">
    <property type="entry name" value="Epimerase_deHydtase"/>
</dbReference>
<dbReference type="SUPFAM" id="SSF51735">
    <property type="entry name" value="NAD(P)-binding Rossmann-fold domains"/>
    <property type="match status" value="1"/>
</dbReference>
<feature type="domain" description="NAD-dependent epimerase/dehydratase" evidence="1">
    <location>
        <begin position="150"/>
        <end position="232"/>
    </location>
</feature>
<dbReference type="InParanoid" id="A0A165ZFX1"/>
<dbReference type="FunCoup" id="A0A165ZFX1">
    <property type="interactions" value="26"/>
</dbReference>
<evidence type="ECO:0000259" key="1">
    <source>
        <dbReference type="Pfam" id="PF01370"/>
    </source>
</evidence>
<dbReference type="InterPro" id="IPR016040">
    <property type="entry name" value="NAD(P)-bd_dom"/>
</dbReference>
<sequence length="330" mass="36106">MSKRVFILGTTGYIGGKLRSWTLRCWSQIYWHYTALVRNSKDFNAVQDAGADDILHASHSDLEKVQAAASKADIVINCADSDDLPLTNAILAGLEAHGGRPILVHTSGTGVIQDKAEGEFTKYAEKIWNDNSEEDIKSIDKDQPHREIDLAIFAADEAKKVNAYIIAPATIYGIANGPVHRISQQIPTVVRTSVQLGKALYVGQGKNLWNNVHIDDLVELYDLVLKRALSGADNHASPYAKWYFGSIGEHCWGDVDRAIGKILFEKGLVPNKVAESVKFSDIKHTAPLLKYVATNSRSKADRGFALGWKPSAPSLEASLKADVEATLKGL</sequence>
<evidence type="ECO:0000313" key="3">
    <source>
        <dbReference type="EMBL" id="KZV82339.1"/>
    </source>
</evidence>
<dbReference type="Proteomes" id="UP000077266">
    <property type="component" value="Unassembled WGS sequence"/>
</dbReference>
<dbReference type="GO" id="GO:0004029">
    <property type="term" value="F:aldehyde dehydrogenase (NAD+) activity"/>
    <property type="evidence" value="ECO:0007669"/>
    <property type="project" value="TreeGrafter"/>
</dbReference>
<organism evidence="3 4">
    <name type="scientific">Exidia glandulosa HHB12029</name>
    <dbReference type="NCBI Taxonomy" id="1314781"/>
    <lineage>
        <taxon>Eukaryota</taxon>
        <taxon>Fungi</taxon>
        <taxon>Dikarya</taxon>
        <taxon>Basidiomycota</taxon>
        <taxon>Agaricomycotina</taxon>
        <taxon>Agaricomycetes</taxon>
        <taxon>Auriculariales</taxon>
        <taxon>Exidiaceae</taxon>
        <taxon>Exidia</taxon>
    </lineage>
</organism>
<proteinExistence type="predicted"/>
<reference evidence="3 4" key="1">
    <citation type="journal article" date="2016" name="Mol. Biol. Evol.">
        <title>Comparative Genomics of Early-Diverging Mushroom-Forming Fungi Provides Insights into the Origins of Lignocellulose Decay Capabilities.</title>
        <authorList>
            <person name="Nagy L.G."/>
            <person name="Riley R."/>
            <person name="Tritt A."/>
            <person name="Adam C."/>
            <person name="Daum C."/>
            <person name="Floudas D."/>
            <person name="Sun H."/>
            <person name="Yadav J.S."/>
            <person name="Pangilinan J."/>
            <person name="Larsson K.H."/>
            <person name="Matsuura K."/>
            <person name="Barry K."/>
            <person name="Labutti K."/>
            <person name="Kuo R."/>
            <person name="Ohm R.A."/>
            <person name="Bhattacharya S.S."/>
            <person name="Shirouzu T."/>
            <person name="Yoshinaga Y."/>
            <person name="Martin F.M."/>
            <person name="Grigoriev I.V."/>
            <person name="Hibbett D.S."/>
        </authorList>
    </citation>
    <scope>NUCLEOTIDE SEQUENCE [LARGE SCALE GENOMIC DNA]</scope>
    <source>
        <strain evidence="3 4">HHB12029</strain>
    </source>
</reference>
<dbReference type="PANTHER" id="PTHR48079:SF6">
    <property type="entry name" value="NAD(P)-BINDING DOMAIN-CONTAINING PROTEIN-RELATED"/>
    <property type="match status" value="1"/>
</dbReference>
<gene>
    <name evidence="3" type="ORF">EXIGLDRAFT_627188</name>
</gene>
<evidence type="ECO:0000313" key="4">
    <source>
        <dbReference type="Proteomes" id="UP000077266"/>
    </source>
</evidence>
<dbReference type="Pfam" id="PF13460">
    <property type="entry name" value="NAD_binding_10"/>
    <property type="match status" value="1"/>
</dbReference>
<dbReference type="PANTHER" id="PTHR48079">
    <property type="entry name" value="PROTEIN YEEZ"/>
    <property type="match status" value="1"/>
</dbReference>
<accession>A0A165ZFX1</accession>
<feature type="domain" description="NAD(P)-binding" evidence="2">
    <location>
        <begin position="31"/>
        <end position="129"/>
    </location>
</feature>
<name>A0A165ZFX1_EXIGL</name>